<sequence length="61" mass="7449">MKIQRIGLIIFFKILADTDVTFRQLDNLPSHYKVETIEHHMNTDRFQVRYVDRQYKKINLP</sequence>
<dbReference type="EMBL" id="CP000394">
    <property type="protein sequence ID" value="ASV62362.1"/>
    <property type="molecule type" value="Genomic_DNA"/>
</dbReference>
<protein>
    <submittedName>
        <fullName evidence="1">Uncharacterized protein</fullName>
    </submittedName>
</protein>
<proteinExistence type="predicted"/>
<accession>A0A286M2W3</accession>
<dbReference type="Proteomes" id="UP000001963">
    <property type="component" value="Chromosome"/>
</dbReference>
<reference evidence="1 2" key="1">
    <citation type="journal article" date="2007" name="J. Bacteriol.">
        <title>Genome sequence analysis of the emerging human pathogenic acetic acid bacterium Granulibacter bethesdensis.</title>
        <authorList>
            <person name="Greenberg D.E."/>
            <person name="Porcella S.F."/>
            <person name="Zelazny A.M."/>
            <person name="Virtaneva K."/>
            <person name="Sturdevant D.E."/>
            <person name="Kupko J.J.III."/>
            <person name="Barbian K.D."/>
            <person name="Babar A."/>
            <person name="Dorward D.W."/>
            <person name="Holland S.M."/>
        </authorList>
    </citation>
    <scope>NUCLEOTIDE SEQUENCE [LARGE SCALE GENOMIC DNA]</scope>
    <source>
        <strain evidence="2">ATCC BAA-1260 / CGDNIH1</strain>
    </source>
</reference>
<gene>
    <name evidence="1" type="ordered locus">GbCGDNIH1_7027</name>
</gene>
<dbReference type="KEGG" id="gbe:GbCGDNIH1_7027"/>
<name>A0A286M2W3_GRABC</name>
<evidence type="ECO:0000313" key="2">
    <source>
        <dbReference type="Proteomes" id="UP000001963"/>
    </source>
</evidence>
<dbReference type="AlphaFoldDB" id="A0A286M2W3"/>
<keyword evidence="2" id="KW-1185">Reference proteome</keyword>
<organism evidence="1 2">
    <name type="scientific">Granulibacter bethesdensis (strain ATCC BAA-1260 / CGDNIH1)</name>
    <dbReference type="NCBI Taxonomy" id="391165"/>
    <lineage>
        <taxon>Bacteria</taxon>
        <taxon>Pseudomonadati</taxon>
        <taxon>Pseudomonadota</taxon>
        <taxon>Alphaproteobacteria</taxon>
        <taxon>Acetobacterales</taxon>
        <taxon>Acetobacteraceae</taxon>
        <taxon>Granulibacter</taxon>
    </lineage>
</organism>
<evidence type="ECO:0000313" key="1">
    <source>
        <dbReference type="EMBL" id="ASV62362.1"/>
    </source>
</evidence>